<dbReference type="InterPro" id="IPR050109">
    <property type="entry name" value="HTH-type_TetR-like_transc_reg"/>
</dbReference>
<dbReference type="Proteomes" id="UP000183015">
    <property type="component" value="Unassembled WGS sequence"/>
</dbReference>
<dbReference type="EMBL" id="FOAZ01000007">
    <property type="protein sequence ID" value="SEL32272.1"/>
    <property type="molecule type" value="Genomic_DNA"/>
</dbReference>
<reference evidence="7" key="1">
    <citation type="submission" date="2016-10" db="EMBL/GenBank/DDBJ databases">
        <authorList>
            <person name="Varghese N."/>
        </authorList>
    </citation>
    <scope>NUCLEOTIDE SEQUENCE [LARGE SCALE GENOMIC DNA]</scope>
    <source>
        <strain evidence="7">DSM 45096 / BCRC 16803 / CGMCC 4.1857 / CIP 109030 / JCM 12277 / KCTC 19219 / NBRC 100920 / 33214</strain>
    </source>
</reference>
<evidence type="ECO:0000259" key="5">
    <source>
        <dbReference type="PROSITE" id="PS50977"/>
    </source>
</evidence>
<dbReference type="Pfam" id="PF00440">
    <property type="entry name" value="TetR_N"/>
    <property type="match status" value="1"/>
</dbReference>
<keyword evidence="7" id="KW-1185">Reference proteome</keyword>
<evidence type="ECO:0000256" key="2">
    <source>
        <dbReference type="ARBA" id="ARBA00023125"/>
    </source>
</evidence>
<dbReference type="Pfam" id="PF13305">
    <property type="entry name" value="TetR_C_33"/>
    <property type="match status" value="1"/>
</dbReference>
<name>A0A1H7P925_STRJI</name>
<feature type="DNA-binding region" description="H-T-H motif" evidence="4">
    <location>
        <begin position="33"/>
        <end position="52"/>
    </location>
</feature>
<protein>
    <submittedName>
        <fullName evidence="6">DNA-binding transcriptional regulator, AcrR family</fullName>
    </submittedName>
</protein>
<gene>
    <name evidence="6" type="ORF">SAMN05414137_107274</name>
</gene>
<dbReference type="GO" id="GO:0000976">
    <property type="term" value="F:transcription cis-regulatory region binding"/>
    <property type="evidence" value="ECO:0007669"/>
    <property type="project" value="TreeGrafter"/>
</dbReference>
<dbReference type="AlphaFoldDB" id="A0A1H7P925"/>
<dbReference type="RefSeq" id="WP_052438338.1">
    <property type="nucleotide sequence ID" value="NZ_BBPN01000003.1"/>
</dbReference>
<dbReference type="PANTHER" id="PTHR30055">
    <property type="entry name" value="HTH-TYPE TRANSCRIPTIONAL REGULATOR RUTR"/>
    <property type="match status" value="1"/>
</dbReference>
<sequence>MTVKESYHHGNLRQALIDAGVALARAGGPEAIGLREASRRAGVSHNAAYGHFADRSSLVAAVADRCMQELGLLMRRRTQGIAESDPAAGAGARLNALGRAYVDFARDEPGWFRTAFGAPPAHTAHDRLEAAALPEGHPFRQLNDALDDLVTSGVLPSSRRPGAEYAAWSAVHGFAGLLLDGPLHDMPPSQADQALTVVLDVVSRGL</sequence>
<evidence type="ECO:0000313" key="7">
    <source>
        <dbReference type="Proteomes" id="UP000183015"/>
    </source>
</evidence>
<evidence type="ECO:0000256" key="4">
    <source>
        <dbReference type="PROSITE-ProRule" id="PRU00335"/>
    </source>
</evidence>
<dbReference type="InterPro" id="IPR025996">
    <property type="entry name" value="MT1864/Rv1816-like_C"/>
</dbReference>
<evidence type="ECO:0000256" key="3">
    <source>
        <dbReference type="ARBA" id="ARBA00023163"/>
    </source>
</evidence>
<evidence type="ECO:0000256" key="1">
    <source>
        <dbReference type="ARBA" id="ARBA00023015"/>
    </source>
</evidence>
<dbReference type="OrthoDB" id="3173376at2"/>
<keyword evidence="1" id="KW-0805">Transcription regulation</keyword>
<keyword evidence="3" id="KW-0804">Transcription</keyword>
<feature type="domain" description="HTH tetR-type" evidence="5">
    <location>
        <begin position="10"/>
        <end position="70"/>
    </location>
</feature>
<keyword evidence="2 4" id="KW-0238">DNA-binding</keyword>
<dbReference type="eggNOG" id="COG1309">
    <property type="taxonomic scope" value="Bacteria"/>
</dbReference>
<accession>A0A1H7P925</accession>
<proteinExistence type="predicted"/>
<dbReference type="PROSITE" id="PS50977">
    <property type="entry name" value="HTH_TETR_2"/>
    <property type="match status" value="1"/>
</dbReference>
<dbReference type="GO" id="GO:0003700">
    <property type="term" value="F:DNA-binding transcription factor activity"/>
    <property type="evidence" value="ECO:0007669"/>
    <property type="project" value="TreeGrafter"/>
</dbReference>
<dbReference type="SUPFAM" id="SSF48498">
    <property type="entry name" value="Tetracyclin repressor-like, C-terminal domain"/>
    <property type="match status" value="1"/>
</dbReference>
<dbReference type="InterPro" id="IPR036271">
    <property type="entry name" value="Tet_transcr_reg_TetR-rel_C_sf"/>
</dbReference>
<evidence type="ECO:0000313" key="6">
    <source>
        <dbReference type="EMBL" id="SEL32272.1"/>
    </source>
</evidence>
<dbReference type="SUPFAM" id="SSF46689">
    <property type="entry name" value="Homeodomain-like"/>
    <property type="match status" value="1"/>
</dbReference>
<dbReference type="Gene3D" id="1.10.357.10">
    <property type="entry name" value="Tetracycline Repressor, domain 2"/>
    <property type="match status" value="1"/>
</dbReference>
<dbReference type="InterPro" id="IPR009057">
    <property type="entry name" value="Homeodomain-like_sf"/>
</dbReference>
<dbReference type="InterPro" id="IPR001647">
    <property type="entry name" value="HTH_TetR"/>
</dbReference>
<organism evidence="6 7">
    <name type="scientific">Streptacidiphilus jiangxiensis</name>
    <dbReference type="NCBI Taxonomy" id="235985"/>
    <lineage>
        <taxon>Bacteria</taxon>
        <taxon>Bacillati</taxon>
        <taxon>Actinomycetota</taxon>
        <taxon>Actinomycetes</taxon>
        <taxon>Kitasatosporales</taxon>
        <taxon>Streptomycetaceae</taxon>
        <taxon>Streptacidiphilus</taxon>
    </lineage>
</organism>
<dbReference type="STRING" id="235985.SAMN05414137_107274"/>
<dbReference type="PANTHER" id="PTHR30055:SF220">
    <property type="entry name" value="TETR-FAMILY REGULATORY PROTEIN"/>
    <property type="match status" value="1"/>
</dbReference>